<feature type="modified residue" description="4-aspartylphosphate" evidence="2">
    <location>
        <position position="52"/>
    </location>
</feature>
<dbReference type="SMART" id="SM00448">
    <property type="entry name" value="REC"/>
    <property type="match status" value="1"/>
</dbReference>
<keyword evidence="5" id="KW-1185">Reference proteome</keyword>
<dbReference type="InterPro" id="IPR011006">
    <property type="entry name" value="CheY-like_superfamily"/>
</dbReference>
<sequence length="166" mass="18936">MNKILIIEDEIIIAESLRIFLKKNSYEVSISSNVDKAIESLQHESFSGVICDINLQDRMNGIEIIQKFHQLDQHGPVIFLTAYSNPQVMEHAEEVSPYAYILKPFNNQQLLTTLNLALKNRENYIQPAQDTSVTEKLSKREVEILQSLATRPTKLLEKNSVSPNLP</sequence>
<dbReference type="EMBL" id="CP069620">
    <property type="protein sequence ID" value="UZH54921.1"/>
    <property type="molecule type" value="Genomic_DNA"/>
</dbReference>
<evidence type="ECO:0000313" key="4">
    <source>
        <dbReference type="EMBL" id="UZH54921.1"/>
    </source>
</evidence>
<evidence type="ECO:0000256" key="1">
    <source>
        <dbReference type="ARBA" id="ARBA00022553"/>
    </source>
</evidence>
<organism evidence="4 5">
    <name type="scientific">Salinimicrobium tongyeongense</name>
    <dbReference type="NCBI Taxonomy" id="2809707"/>
    <lineage>
        <taxon>Bacteria</taxon>
        <taxon>Pseudomonadati</taxon>
        <taxon>Bacteroidota</taxon>
        <taxon>Flavobacteriia</taxon>
        <taxon>Flavobacteriales</taxon>
        <taxon>Flavobacteriaceae</taxon>
        <taxon>Salinimicrobium</taxon>
    </lineage>
</organism>
<dbReference type="SUPFAM" id="SSF52172">
    <property type="entry name" value="CheY-like"/>
    <property type="match status" value="1"/>
</dbReference>
<dbReference type="InterPro" id="IPR050595">
    <property type="entry name" value="Bact_response_regulator"/>
</dbReference>
<feature type="domain" description="Response regulatory" evidence="3">
    <location>
        <begin position="3"/>
        <end position="118"/>
    </location>
</feature>
<dbReference type="Pfam" id="PF00072">
    <property type="entry name" value="Response_reg"/>
    <property type="match status" value="1"/>
</dbReference>
<gene>
    <name evidence="4" type="ORF">JRG66_13265</name>
</gene>
<evidence type="ECO:0000259" key="3">
    <source>
        <dbReference type="PROSITE" id="PS50110"/>
    </source>
</evidence>
<dbReference type="Proteomes" id="UP001163981">
    <property type="component" value="Chromosome"/>
</dbReference>
<proteinExistence type="predicted"/>
<accession>A0ABY6NPU2</accession>
<dbReference type="PROSITE" id="PS50110">
    <property type="entry name" value="RESPONSE_REGULATORY"/>
    <property type="match status" value="1"/>
</dbReference>
<dbReference type="PANTHER" id="PTHR44591">
    <property type="entry name" value="STRESS RESPONSE REGULATOR PROTEIN 1"/>
    <property type="match status" value="1"/>
</dbReference>
<reference evidence="4" key="1">
    <citation type="submission" date="2021-02" db="EMBL/GenBank/DDBJ databases">
        <title>Salinimicrobium sp. nov. isolated from seawater in Tongyeong, Republic of Korea.</title>
        <authorList>
            <person name="Lee S.-J."/>
        </authorList>
    </citation>
    <scope>NUCLEOTIDE SEQUENCE</scope>
    <source>
        <strain evidence="4">HN-2-9-2</strain>
    </source>
</reference>
<evidence type="ECO:0000313" key="5">
    <source>
        <dbReference type="Proteomes" id="UP001163981"/>
    </source>
</evidence>
<dbReference type="InterPro" id="IPR001789">
    <property type="entry name" value="Sig_transdc_resp-reg_receiver"/>
</dbReference>
<dbReference type="Gene3D" id="3.40.50.2300">
    <property type="match status" value="1"/>
</dbReference>
<dbReference type="RefSeq" id="WP_265163265.1">
    <property type="nucleotide sequence ID" value="NZ_CP069620.1"/>
</dbReference>
<keyword evidence="1 2" id="KW-0597">Phosphoprotein</keyword>
<protein>
    <submittedName>
        <fullName evidence="4">Response regulator</fullName>
    </submittedName>
</protein>
<evidence type="ECO:0000256" key="2">
    <source>
        <dbReference type="PROSITE-ProRule" id="PRU00169"/>
    </source>
</evidence>
<dbReference type="PANTHER" id="PTHR44591:SF3">
    <property type="entry name" value="RESPONSE REGULATORY DOMAIN-CONTAINING PROTEIN"/>
    <property type="match status" value="1"/>
</dbReference>
<name>A0ABY6NPU2_9FLAO</name>